<sequence>MRTVIRSSAVLIAVLYATVSVHAGGQGGYGAFNSEPYGYPGGDGNSATGMGGDGGQGLFNPSPGGAGGTVGSLITSPTTIISNITGGAGGHAVDQTQFAGNGGGGGGTGVATASDV</sequence>
<reference evidence="3 4" key="1">
    <citation type="submission" date="2008-12" db="EMBL/GenBank/DDBJ databases">
        <title>The Genome Sequence of Brucella ceti M644/93/1.</title>
        <authorList>
            <consortium name="The Broad Institute Genome Sequencing Platform"/>
            <person name="Ward D."/>
            <person name="Young S.K."/>
            <person name="Kodira C.D."/>
            <person name="Zeng Q."/>
            <person name="Koehrsen M."/>
            <person name="Alvarado L."/>
            <person name="Berlin A."/>
            <person name="Borenstein D."/>
            <person name="Chen Z."/>
            <person name="Engels R."/>
            <person name="Freedman E."/>
            <person name="Gellesch M."/>
            <person name="Goldberg J."/>
            <person name="Griggs A."/>
            <person name="Gujja S."/>
            <person name="Heiman D."/>
            <person name="Hepburn T."/>
            <person name="Howarth C."/>
            <person name="Jen D."/>
            <person name="Larson L."/>
            <person name="Lewis B."/>
            <person name="Mehta T."/>
            <person name="Park D."/>
            <person name="Pearson M."/>
            <person name="Roberts A."/>
            <person name="Saif S."/>
            <person name="Shea T."/>
            <person name="Shenoy N."/>
            <person name="Sisk P."/>
            <person name="Stolte C."/>
            <person name="Sykes S."/>
            <person name="Walk T."/>
            <person name="White J."/>
            <person name="Yandava C."/>
            <person name="Whatmore A.M."/>
            <person name="Perrett L.L."/>
            <person name="O'Callaghan D."/>
            <person name="Nusbaum C."/>
            <person name="Galagan J."/>
            <person name="Birren B."/>
        </authorList>
    </citation>
    <scope>NUCLEOTIDE SEQUENCE [LARGE SCALE GENOMIC DNA]</scope>
    <source>
        <strain evidence="3 4">M644/93/1</strain>
    </source>
</reference>
<feature type="region of interest" description="Disordered" evidence="1">
    <location>
        <begin position="43"/>
        <end position="71"/>
    </location>
</feature>
<keyword evidence="4" id="KW-1185">Reference proteome</keyword>
<feature type="compositionally biased region" description="Gly residues" evidence="1">
    <location>
        <begin position="43"/>
        <end position="57"/>
    </location>
</feature>
<keyword evidence="2" id="KW-0732">Signal</keyword>
<proteinExistence type="predicted"/>
<feature type="chain" id="PRO_5046101007" evidence="2">
    <location>
        <begin position="24"/>
        <end position="116"/>
    </location>
</feature>
<organism evidence="3 4">
    <name type="scientific">Brucella ceti M644/93/1</name>
    <dbReference type="NCBI Taxonomy" id="520459"/>
    <lineage>
        <taxon>Bacteria</taxon>
        <taxon>Pseudomonadati</taxon>
        <taxon>Pseudomonadota</taxon>
        <taxon>Alphaproteobacteria</taxon>
        <taxon>Hyphomicrobiales</taxon>
        <taxon>Brucellaceae</taxon>
        <taxon>Brucella/Ochrobactrum group</taxon>
        <taxon>Brucella</taxon>
    </lineage>
</organism>
<evidence type="ECO:0000313" key="3">
    <source>
        <dbReference type="EMBL" id="EEX95861.1"/>
    </source>
</evidence>
<evidence type="ECO:0000313" key="4">
    <source>
        <dbReference type="Proteomes" id="UP000003990"/>
    </source>
</evidence>
<protein>
    <submittedName>
        <fullName evidence="3">Uncharacterized protein</fullName>
    </submittedName>
</protein>
<feature type="signal peptide" evidence="2">
    <location>
        <begin position="1"/>
        <end position="23"/>
    </location>
</feature>
<feature type="non-terminal residue" evidence="3">
    <location>
        <position position="116"/>
    </location>
</feature>
<gene>
    <name evidence="3" type="ORF">BAIG_00249</name>
</gene>
<accession>A0ABM9Z834</accession>
<dbReference type="EMBL" id="DS999669">
    <property type="protein sequence ID" value="EEX95861.1"/>
    <property type="molecule type" value="Genomic_DNA"/>
</dbReference>
<name>A0ABM9Z834_9HYPH</name>
<evidence type="ECO:0000256" key="2">
    <source>
        <dbReference type="SAM" id="SignalP"/>
    </source>
</evidence>
<evidence type="ECO:0000256" key="1">
    <source>
        <dbReference type="SAM" id="MobiDB-lite"/>
    </source>
</evidence>
<dbReference type="Proteomes" id="UP000003990">
    <property type="component" value="Unassembled WGS sequence"/>
</dbReference>